<dbReference type="RefSeq" id="WP_248279840.1">
    <property type="nucleotide sequence ID" value="NZ_WTVP01000083.1"/>
</dbReference>
<dbReference type="InterPro" id="IPR007739">
    <property type="entry name" value="RgpF"/>
</dbReference>
<gene>
    <name evidence="1" type="ORF">GPA24_18620</name>
</gene>
<evidence type="ECO:0000313" key="1">
    <source>
        <dbReference type="EMBL" id="NMG17515.1"/>
    </source>
</evidence>
<name>A0ABX1NZM5_9RHOO</name>
<keyword evidence="2" id="KW-1185">Reference proteome</keyword>
<comment type="caution">
    <text evidence="1">The sequence shown here is derived from an EMBL/GenBank/DDBJ whole genome shotgun (WGS) entry which is preliminary data.</text>
</comment>
<sequence length="282" mass="31726">MSMMISRTVLQRRLRSVGRAVYWRLPPGWRESVVEFSYRHAGGLFRGIGHYEIWRQQRLPGGSQNTAVGPSRLTELGNVAPLQQAPGRIAIHAHVYYPDLAKEFAARLRNMPYPYDLFVSVANEKGMGACRSAFARLPCMGRLRVEVVPNRGRDLAPMFCAFGGELKTYDFIAHIHTKKSLYNKGATDGWRDYLLSSLLGSEGCIRRIFRLLVDDAGMVFPQNYSKVPYAGSTWLANRASGVAWSHRLGVRAPSSGYFDFPIGSMFWARMDALRPLFDVGLT</sequence>
<organism evidence="1 2">
    <name type="scientific">Aromatoleum bremense</name>
    <dbReference type="NCBI Taxonomy" id="76115"/>
    <lineage>
        <taxon>Bacteria</taxon>
        <taxon>Pseudomonadati</taxon>
        <taxon>Pseudomonadota</taxon>
        <taxon>Betaproteobacteria</taxon>
        <taxon>Rhodocyclales</taxon>
        <taxon>Rhodocyclaceae</taxon>
        <taxon>Aromatoleum</taxon>
    </lineage>
</organism>
<evidence type="ECO:0000313" key="2">
    <source>
        <dbReference type="Proteomes" id="UP000633943"/>
    </source>
</evidence>
<proteinExistence type="predicted"/>
<reference evidence="1 2" key="1">
    <citation type="submission" date="2019-12" db="EMBL/GenBank/DDBJ databases">
        <title>Comparative genomics gives insights into the taxonomy of the Azoarcus-Aromatoleum group and reveals separate origins of nif in the plant-associated Azoarcus and non-plant-associated Aromatoleum sub-groups.</title>
        <authorList>
            <person name="Lafos M."/>
            <person name="Maluk M."/>
            <person name="Batista M."/>
            <person name="Junghare M."/>
            <person name="Carmona M."/>
            <person name="Faoro H."/>
            <person name="Cruz L.M."/>
            <person name="Battistoni F."/>
            <person name="De Souza E."/>
            <person name="Pedrosa F."/>
            <person name="Chen W.-M."/>
            <person name="Poole P.S."/>
            <person name="Dixon R.A."/>
            <person name="James E.K."/>
        </authorList>
    </citation>
    <scope>NUCLEOTIDE SEQUENCE [LARGE SCALE GENOMIC DNA]</scope>
    <source>
        <strain evidence="1 2">PbN1</strain>
    </source>
</reference>
<dbReference type="EMBL" id="WTVP01000083">
    <property type="protein sequence ID" value="NMG17515.1"/>
    <property type="molecule type" value="Genomic_DNA"/>
</dbReference>
<feature type="non-terminal residue" evidence="1">
    <location>
        <position position="282"/>
    </location>
</feature>
<dbReference type="Pfam" id="PF05045">
    <property type="entry name" value="RgpF"/>
    <property type="match status" value="1"/>
</dbReference>
<accession>A0ABX1NZM5</accession>
<dbReference type="Proteomes" id="UP000633943">
    <property type="component" value="Unassembled WGS sequence"/>
</dbReference>
<evidence type="ECO:0008006" key="3">
    <source>
        <dbReference type="Google" id="ProtNLM"/>
    </source>
</evidence>
<protein>
    <recommendedName>
        <fullName evidence="3">Rhamnan synthesis protein F</fullName>
    </recommendedName>
</protein>